<dbReference type="Gene3D" id="3.50.50.60">
    <property type="entry name" value="FAD/NAD(P)-binding domain"/>
    <property type="match status" value="1"/>
</dbReference>
<keyword evidence="1" id="KW-0812">Transmembrane</keyword>
<comment type="caution">
    <text evidence="2">The sequence shown here is derived from an EMBL/GenBank/DDBJ whole genome shotgun (WGS) entry which is preliminary data.</text>
</comment>
<dbReference type="InterPro" id="IPR036188">
    <property type="entry name" value="FAD/NAD-bd_sf"/>
</dbReference>
<keyword evidence="3" id="KW-1185">Reference proteome</keyword>
<dbReference type="EMBL" id="JAFBEC010000002">
    <property type="protein sequence ID" value="MBM7631850.1"/>
    <property type="molecule type" value="Genomic_DNA"/>
</dbReference>
<dbReference type="SUPFAM" id="SSF51905">
    <property type="entry name" value="FAD/NAD(P)-binding domain"/>
    <property type="match status" value="1"/>
</dbReference>
<dbReference type="Proteomes" id="UP000741863">
    <property type="component" value="Unassembled WGS sequence"/>
</dbReference>
<gene>
    <name evidence="2" type="ORF">JOD17_000942</name>
</gene>
<accession>A0ABS2P8W6</accession>
<dbReference type="RefSeq" id="WP_204695893.1">
    <property type="nucleotide sequence ID" value="NZ_JAFBEC010000002.1"/>
</dbReference>
<keyword evidence="1" id="KW-1133">Transmembrane helix</keyword>
<protein>
    <submittedName>
        <fullName evidence="2">2-polyprenyl-6-methoxyphenol hydroxylase-like FAD-dependent oxidoreductase</fullName>
    </submittedName>
</protein>
<proteinExistence type="predicted"/>
<feature type="transmembrane region" description="Helical" evidence="1">
    <location>
        <begin position="7"/>
        <end position="26"/>
    </location>
</feature>
<evidence type="ECO:0000313" key="2">
    <source>
        <dbReference type="EMBL" id="MBM7631850.1"/>
    </source>
</evidence>
<name>A0ABS2P8W6_9BACL</name>
<sequence length="469" mass="52325">MKKNTAIVIGSSIAGIFATNVLAPVYEEVIVIDRDRLPKEAKNRPGTPQSFHIHRLLPKGIEVMNRYFPGFIQEMIDQGAFHSSSFPGYIDNPFGSMEIPAAMEDAGASRALLESTLRRRVKKHRNVTWMEQVNVIGLTTTNGHQTITGVRGEDRLTRKELHITGDLVIDVSGISTKLPQWLSDLNLSPPTPEKLMTNIGYTTRYYSYPRKGDSPTYSDIISHGNSGEQVGSGLLSHQENGRAGIILYFAGGARYPSTDEEAFENEINELQSSKIAEISESFVPESAPRGYRIKECVRQHYECADVWPEGLLALGDAFCNFDPLFGQGISVAAMEAEVLDECLKVQTSHWTKHVFEQMQQRVIAPAWWTSGLSDLQWSGVHYVGDGELNDPTFAHNYLRHYLSYAFEEKENGNTKPIEGYLAMIGLLEPLTSVFNATTALKLAERSDEFAGYKTKDETWEHVISTALPT</sequence>
<reference evidence="2 3" key="1">
    <citation type="submission" date="2021-01" db="EMBL/GenBank/DDBJ databases">
        <title>Genomic Encyclopedia of Type Strains, Phase IV (KMG-IV): sequencing the most valuable type-strain genomes for metagenomic binning, comparative biology and taxonomic classification.</title>
        <authorList>
            <person name="Goeker M."/>
        </authorList>
    </citation>
    <scope>NUCLEOTIDE SEQUENCE [LARGE SCALE GENOMIC DNA]</scope>
    <source>
        <strain evidence="2 3">DSM 25540</strain>
    </source>
</reference>
<evidence type="ECO:0000313" key="3">
    <source>
        <dbReference type="Proteomes" id="UP000741863"/>
    </source>
</evidence>
<organism evidence="2 3">
    <name type="scientific">Geomicrobium sediminis</name>
    <dbReference type="NCBI Taxonomy" id="1347788"/>
    <lineage>
        <taxon>Bacteria</taxon>
        <taxon>Bacillati</taxon>
        <taxon>Bacillota</taxon>
        <taxon>Bacilli</taxon>
        <taxon>Bacillales</taxon>
        <taxon>Geomicrobium</taxon>
    </lineage>
</organism>
<keyword evidence="1" id="KW-0472">Membrane</keyword>
<evidence type="ECO:0000256" key="1">
    <source>
        <dbReference type="SAM" id="Phobius"/>
    </source>
</evidence>